<dbReference type="InterPro" id="IPR046346">
    <property type="entry name" value="Aminoacid_DH-like_N_sf"/>
</dbReference>
<evidence type="ECO:0000256" key="2">
    <source>
        <dbReference type="ARBA" id="ARBA00023002"/>
    </source>
</evidence>
<dbReference type="Gene3D" id="3.40.50.720">
    <property type="entry name" value="NAD(P)-binding Rossmann-like Domain"/>
    <property type="match status" value="1"/>
</dbReference>
<dbReference type="InterPro" id="IPR036291">
    <property type="entry name" value="NAD(P)-bd_dom_sf"/>
</dbReference>
<evidence type="ECO:0000313" key="5">
    <source>
        <dbReference type="EMBL" id="OAS21488.1"/>
    </source>
</evidence>
<evidence type="ECO:0000256" key="1">
    <source>
        <dbReference type="ARBA" id="ARBA00022857"/>
    </source>
</evidence>
<comment type="caution">
    <text evidence="5">The sequence shown here is derived from an EMBL/GenBank/DDBJ whole genome shotgun (WGS) entry which is preliminary data.</text>
</comment>
<dbReference type="GO" id="GO:0016491">
    <property type="term" value="F:oxidoreductase activity"/>
    <property type="evidence" value="ECO:0007669"/>
    <property type="project" value="UniProtKB-KW"/>
</dbReference>
<evidence type="ECO:0000259" key="3">
    <source>
        <dbReference type="Pfam" id="PF01488"/>
    </source>
</evidence>
<dbReference type="InterPro" id="IPR037089">
    <property type="entry name" value="Methyl-teptahyd_DH_N_sf"/>
</dbReference>
<dbReference type="Pfam" id="PF09176">
    <property type="entry name" value="Mpt_N"/>
    <property type="match status" value="1"/>
</dbReference>
<gene>
    <name evidence="5" type="ORF">A5481_20950</name>
</gene>
<dbReference type="Proteomes" id="UP000078316">
    <property type="component" value="Unassembled WGS sequence"/>
</dbReference>
<organism evidence="5 6">
    <name type="scientific">Methylobacterium platani</name>
    <dbReference type="NCBI Taxonomy" id="427683"/>
    <lineage>
        <taxon>Bacteria</taxon>
        <taxon>Pseudomonadati</taxon>
        <taxon>Pseudomonadota</taxon>
        <taxon>Alphaproteobacteria</taxon>
        <taxon>Hyphomicrobiales</taxon>
        <taxon>Methylobacteriaceae</taxon>
        <taxon>Methylobacterium</taxon>
    </lineage>
</organism>
<accession>A0A179S4D2</accession>
<dbReference type="InterPro" id="IPR006151">
    <property type="entry name" value="Shikm_DH/Glu-tRNA_Rdtase"/>
</dbReference>
<evidence type="ECO:0000313" key="6">
    <source>
        <dbReference type="Proteomes" id="UP000078316"/>
    </source>
</evidence>
<dbReference type="InterPro" id="IPR015259">
    <property type="entry name" value="Methyl-teptahyd_DH_N"/>
</dbReference>
<dbReference type="Gene3D" id="3.40.50.10280">
    <property type="entry name" value="Methylene-tetrahydromethanopterin dehydrogenase, N-terminal domain"/>
    <property type="match status" value="1"/>
</dbReference>
<dbReference type="OrthoDB" id="6180at2"/>
<reference evidence="5 6" key="1">
    <citation type="submission" date="2016-04" db="EMBL/GenBank/DDBJ databases">
        <authorList>
            <person name="Evans L.H."/>
            <person name="Alamgir A."/>
            <person name="Owens N."/>
            <person name="Weber N.D."/>
            <person name="Virtaneva K."/>
            <person name="Barbian K."/>
            <person name="Babar A."/>
            <person name="Rosenke K."/>
        </authorList>
    </citation>
    <scope>NUCLEOTIDE SEQUENCE [LARGE SCALE GENOMIC DNA]</scope>
    <source>
        <strain evidence="5 6">PMB02</strain>
    </source>
</reference>
<dbReference type="SUPFAM" id="SSF51735">
    <property type="entry name" value="NAD(P)-binding Rossmann-fold domains"/>
    <property type="match status" value="1"/>
</dbReference>
<name>A0A179S4D2_9HYPH</name>
<proteinExistence type="predicted"/>
<dbReference type="EMBL" id="LWHQ01000042">
    <property type="protein sequence ID" value="OAS21488.1"/>
    <property type="molecule type" value="Genomic_DNA"/>
</dbReference>
<protein>
    <submittedName>
        <fullName evidence="5">Methylenetetrahydrofolate dehydrogenase</fullName>
    </submittedName>
</protein>
<feature type="domain" description="Quinate/shikimate 5-dehydrogenase/glutamyl-tRNA reductase" evidence="3">
    <location>
        <begin position="111"/>
        <end position="198"/>
    </location>
</feature>
<feature type="domain" description="Methylene-tetrahydromethanopterin dehydrogenase N-terminal" evidence="4">
    <location>
        <begin position="18"/>
        <end position="98"/>
    </location>
</feature>
<dbReference type="AlphaFoldDB" id="A0A179S4D2"/>
<dbReference type="CDD" id="cd01078">
    <property type="entry name" value="NAD_bind_H4MPT_DH"/>
    <property type="match status" value="1"/>
</dbReference>
<evidence type="ECO:0000259" key="4">
    <source>
        <dbReference type="Pfam" id="PF09176"/>
    </source>
</evidence>
<dbReference type="SUPFAM" id="SSF53223">
    <property type="entry name" value="Aminoacid dehydrogenase-like, N-terminal domain"/>
    <property type="match status" value="1"/>
</dbReference>
<dbReference type="STRING" id="427683.A5481_20950"/>
<keyword evidence="1" id="KW-0521">NADP</keyword>
<dbReference type="Pfam" id="PF01488">
    <property type="entry name" value="Shikimate_DH"/>
    <property type="match status" value="1"/>
</dbReference>
<keyword evidence="2" id="KW-0560">Oxidoreductase</keyword>
<dbReference type="InterPro" id="IPR035015">
    <property type="entry name" value="NAD-bd_H4MPT_DH"/>
</dbReference>
<sequence>MTMKKLLFQFDTDPMPSVFDVVVGYDGGADIITGYPNVTPENVGALVDGTIYTRGGAEKKSTAIFVGGGSMAAGEAVFKAVRKRFFGPFRVSCMLDSNGSNTTAAAGVALVAKAAGSLQGKRAVVLAGTGPVGMRSAALLAKEGATVTLAGRNLAKAQEAAKTIEARFKVEIRAIETADAESRGAALAEADVAFAAGAIGLELASEAQWSAAKDLAFLGDYNAQPPLGFGGIEATDKGKERHGKTVFGALGIGGLKLKLHRACVAKLFESSELVLDAEEIYALAKEMA</sequence>